<feature type="non-terminal residue" evidence="2">
    <location>
        <position position="41"/>
    </location>
</feature>
<reference evidence="2" key="1">
    <citation type="submission" date="2020-02" db="EMBL/GenBank/DDBJ databases">
        <authorList>
            <person name="Meier V. D."/>
        </authorList>
    </citation>
    <scope>NUCLEOTIDE SEQUENCE</scope>
    <source>
        <strain evidence="2">AVDCRST_MAG22</strain>
    </source>
</reference>
<sequence>DRQTFGEAGAGARGLLDRGQRGRTGRGLRGERGRAAGQGQL</sequence>
<feature type="non-terminal residue" evidence="2">
    <location>
        <position position="1"/>
    </location>
</feature>
<dbReference type="EMBL" id="CADCUV010000164">
    <property type="protein sequence ID" value="CAA9433875.1"/>
    <property type="molecule type" value="Genomic_DNA"/>
</dbReference>
<protein>
    <submittedName>
        <fullName evidence="2">Uncharacterized protein</fullName>
    </submittedName>
</protein>
<dbReference type="AlphaFoldDB" id="A0A6J4Q608"/>
<name>A0A6J4Q608_9ACTN</name>
<evidence type="ECO:0000256" key="1">
    <source>
        <dbReference type="SAM" id="MobiDB-lite"/>
    </source>
</evidence>
<proteinExistence type="predicted"/>
<gene>
    <name evidence="2" type="ORF">AVDCRST_MAG22-3428</name>
</gene>
<organism evidence="2">
    <name type="scientific">uncultured Rubrobacteraceae bacterium</name>
    <dbReference type="NCBI Taxonomy" id="349277"/>
    <lineage>
        <taxon>Bacteria</taxon>
        <taxon>Bacillati</taxon>
        <taxon>Actinomycetota</taxon>
        <taxon>Rubrobacteria</taxon>
        <taxon>Rubrobacterales</taxon>
        <taxon>Rubrobacteraceae</taxon>
        <taxon>environmental samples</taxon>
    </lineage>
</organism>
<evidence type="ECO:0000313" key="2">
    <source>
        <dbReference type="EMBL" id="CAA9433875.1"/>
    </source>
</evidence>
<feature type="region of interest" description="Disordered" evidence="1">
    <location>
        <begin position="1"/>
        <end position="41"/>
    </location>
</feature>
<accession>A0A6J4Q608</accession>